<evidence type="ECO:0000256" key="4">
    <source>
        <dbReference type="ARBA" id="ARBA00022827"/>
    </source>
</evidence>
<evidence type="ECO:0000313" key="8">
    <source>
        <dbReference type="Proteomes" id="UP001589783"/>
    </source>
</evidence>
<gene>
    <name evidence="7" type="ORF">ACFFJD_04290</name>
</gene>
<evidence type="ECO:0000256" key="2">
    <source>
        <dbReference type="ARBA" id="ARBA00010139"/>
    </source>
</evidence>
<accession>A0ABV6H5A8</accession>
<evidence type="ECO:0000256" key="3">
    <source>
        <dbReference type="ARBA" id="ARBA00022630"/>
    </source>
</evidence>
<dbReference type="InterPro" id="IPR051820">
    <property type="entry name" value="FAD-binding_MO"/>
</dbReference>
<proteinExistence type="inferred from homology"/>
<protein>
    <submittedName>
        <fullName evidence="7">Flavin-containing monooxygenase</fullName>
        <ecNumber evidence="7">1.14.13.-</ecNumber>
    </submittedName>
</protein>
<comment type="similarity">
    <text evidence="2">Belongs to the FAD-binding monooxygenase family.</text>
</comment>
<dbReference type="Proteomes" id="UP001589783">
    <property type="component" value="Unassembled WGS sequence"/>
</dbReference>
<comment type="cofactor">
    <cofactor evidence="1">
        <name>FAD</name>
        <dbReference type="ChEBI" id="CHEBI:57692"/>
    </cofactor>
</comment>
<keyword evidence="4" id="KW-0274">FAD</keyword>
<name>A0ABV6H5A8_9ACTN</name>
<dbReference type="Pfam" id="PF00743">
    <property type="entry name" value="FMO-like"/>
    <property type="match status" value="1"/>
</dbReference>
<evidence type="ECO:0000313" key="7">
    <source>
        <dbReference type="EMBL" id="MFC0314074.1"/>
    </source>
</evidence>
<evidence type="ECO:0000256" key="6">
    <source>
        <dbReference type="ARBA" id="ARBA00023033"/>
    </source>
</evidence>
<dbReference type="Gene3D" id="3.50.50.60">
    <property type="entry name" value="FAD/NAD(P)-binding domain"/>
    <property type="match status" value="2"/>
</dbReference>
<keyword evidence="8" id="KW-1185">Reference proteome</keyword>
<sequence length="514" mass="56826">MTTSSLARAVPKHVDVLIVGAGISGIGMAYHLSRQPGRTFAMVDGRDAIGGTWDFFKYPGLRSDSDLHTFMFRFKPWTSKNAMANAPEILAYLNETVDEFGLRKHLYLGHHVHSADFHSDEGLWHVEIEHDGVRRSVTCQILFSAAGYYRYDGGYTPEFPGIESFGGTVVHPQAWDEDLDYTGKRIVVIGSGATAVTLVPVLAENAGHVTMLQRSPSYVLSLPRQDPIANGLRRVLPDQAAYSLTRRFNIFKNRALYNATRRWPGAVRKLLLTLTAQALPKGYPIDTHFNPTYNPWDERLCLIPDNDFFNSISSGRASVVTDHIAGFDEGGIRLKSGEYLEADIVVTATGLNPQAFGAIDLSVDGKPIDIADTVTYKAMMLSGVPNFAFTIGYTNISWTLKVDPVGEHLCRLLDHMDRTGNTVMTPIIDPTAEVEALFDMQSGYLQRASQTFPRRGVEGSWTMDQDFVADKERLIDGPVEDPDLHFSAPRPVLRSVAAETAQSQEAIEEEVVSA</sequence>
<keyword evidence="6 7" id="KW-0503">Monooxygenase</keyword>
<dbReference type="SUPFAM" id="SSF51905">
    <property type="entry name" value="FAD/NAD(P)-binding domain"/>
    <property type="match status" value="1"/>
</dbReference>
<dbReference type="InterPro" id="IPR036188">
    <property type="entry name" value="FAD/NAD-bd_sf"/>
</dbReference>
<dbReference type="EMBL" id="JBHLWV010000012">
    <property type="protein sequence ID" value="MFC0314074.1"/>
    <property type="molecule type" value="Genomic_DNA"/>
</dbReference>
<dbReference type="Pfam" id="PF13450">
    <property type="entry name" value="NAD_binding_8"/>
    <property type="match status" value="1"/>
</dbReference>
<evidence type="ECO:0000256" key="5">
    <source>
        <dbReference type="ARBA" id="ARBA00023002"/>
    </source>
</evidence>
<dbReference type="InterPro" id="IPR020946">
    <property type="entry name" value="Flavin_mOase-like"/>
</dbReference>
<evidence type="ECO:0000256" key="1">
    <source>
        <dbReference type="ARBA" id="ARBA00001974"/>
    </source>
</evidence>
<organism evidence="7 8">
    <name type="scientific">Gordonia phosphorivorans</name>
    <dbReference type="NCBI Taxonomy" id="1056982"/>
    <lineage>
        <taxon>Bacteria</taxon>
        <taxon>Bacillati</taxon>
        <taxon>Actinomycetota</taxon>
        <taxon>Actinomycetes</taxon>
        <taxon>Mycobacteriales</taxon>
        <taxon>Gordoniaceae</taxon>
        <taxon>Gordonia</taxon>
    </lineage>
</organism>
<comment type="caution">
    <text evidence="7">The sequence shown here is derived from an EMBL/GenBank/DDBJ whole genome shotgun (WGS) entry which is preliminary data.</text>
</comment>
<dbReference type="PRINTS" id="PR00469">
    <property type="entry name" value="PNDRDTASEII"/>
</dbReference>
<dbReference type="EC" id="1.14.13.-" evidence="7"/>
<dbReference type="RefSeq" id="WP_382361434.1">
    <property type="nucleotide sequence ID" value="NZ_JBHLWV010000012.1"/>
</dbReference>
<dbReference type="GO" id="GO:0004497">
    <property type="term" value="F:monooxygenase activity"/>
    <property type="evidence" value="ECO:0007669"/>
    <property type="project" value="UniProtKB-KW"/>
</dbReference>
<dbReference type="PANTHER" id="PTHR43872">
    <property type="entry name" value="MONOOXYGENASE, PUTATIVE (AFU_ORTHOLOGUE AFUA_8G02570)-RELATED"/>
    <property type="match status" value="1"/>
</dbReference>
<dbReference type="PANTHER" id="PTHR43872:SF1">
    <property type="entry name" value="MONOOXYGENASE, PUTATIVE (AFU_ORTHOLOGUE AFUA_8G02570)-RELATED"/>
    <property type="match status" value="1"/>
</dbReference>
<reference evidence="7 8" key="1">
    <citation type="submission" date="2024-09" db="EMBL/GenBank/DDBJ databases">
        <authorList>
            <person name="Sun Q."/>
            <person name="Mori K."/>
        </authorList>
    </citation>
    <scope>NUCLEOTIDE SEQUENCE [LARGE SCALE GENOMIC DNA]</scope>
    <source>
        <strain evidence="7 8">CCM 7957</strain>
    </source>
</reference>
<keyword evidence="3" id="KW-0285">Flavoprotein</keyword>
<keyword evidence="5 7" id="KW-0560">Oxidoreductase</keyword>